<comment type="caution">
    <text evidence="1">The sequence shown here is derived from an EMBL/GenBank/DDBJ whole genome shotgun (WGS) entry which is preliminary data.</text>
</comment>
<dbReference type="OrthoDB" id="6171524at2"/>
<keyword evidence="2" id="KW-1185">Reference proteome</keyword>
<protein>
    <submittedName>
        <fullName evidence="1">Cyclopropane-fatty-acyl-phospholipid synthase</fullName>
    </submittedName>
</protein>
<reference evidence="1 2" key="1">
    <citation type="submission" date="2018-12" db="EMBL/GenBank/DDBJ databases">
        <authorList>
            <person name="Yu L."/>
        </authorList>
    </citation>
    <scope>NUCLEOTIDE SEQUENCE [LARGE SCALE GENOMIC DNA]</scope>
    <source>
        <strain evidence="1 2">11S</strain>
    </source>
</reference>
<organism evidence="1 2">
    <name type="scientific">Halomonas nitroreducens</name>
    <dbReference type="NCBI Taxonomy" id="447425"/>
    <lineage>
        <taxon>Bacteria</taxon>
        <taxon>Pseudomonadati</taxon>
        <taxon>Pseudomonadota</taxon>
        <taxon>Gammaproteobacteria</taxon>
        <taxon>Oceanospirillales</taxon>
        <taxon>Halomonadaceae</taxon>
        <taxon>Halomonas</taxon>
    </lineage>
</organism>
<dbReference type="InterPro" id="IPR029063">
    <property type="entry name" value="SAM-dependent_MTases_sf"/>
</dbReference>
<dbReference type="Gene3D" id="3.40.50.150">
    <property type="entry name" value="Vaccinia Virus protein VP39"/>
    <property type="match status" value="1"/>
</dbReference>
<dbReference type="SUPFAM" id="SSF53335">
    <property type="entry name" value="S-adenosyl-L-methionine-dependent methyltransferases"/>
    <property type="match status" value="1"/>
</dbReference>
<proteinExistence type="predicted"/>
<evidence type="ECO:0000313" key="1">
    <source>
        <dbReference type="EMBL" id="RTR00230.1"/>
    </source>
</evidence>
<gene>
    <name evidence="1" type="ORF">EKG36_16545</name>
</gene>
<dbReference type="Pfam" id="PF02353">
    <property type="entry name" value="CMAS"/>
    <property type="match status" value="1"/>
</dbReference>
<dbReference type="AlphaFoldDB" id="A0A3S0J807"/>
<name>A0A3S0J807_9GAMM</name>
<dbReference type="EMBL" id="RXNS01000017">
    <property type="protein sequence ID" value="RTR00230.1"/>
    <property type="molecule type" value="Genomic_DNA"/>
</dbReference>
<accession>A0A3S0J807</accession>
<dbReference type="Proteomes" id="UP000267400">
    <property type="component" value="Unassembled WGS sequence"/>
</dbReference>
<evidence type="ECO:0000313" key="2">
    <source>
        <dbReference type="Proteomes" id="UP000267400"/>
    </source>
</evidence>
<sequence length="82" mass="10148">MPGWWGDWRCRYPRAHYDHTLRAWRETFDAHWHEIADRDNARTRRMFRYYRCVCAGAFRARSLQLWQVVYSLGRPGRYDAPR</sequence>